<protein>
    <submittedName>
        <fullName evidence="1">Uncharacterized protein</fullName>
    </submittedName>
</protein>
<evidence type="ECO:0000313" key="1">
    <source>
        <dbReference type="EMBL" id="KAJ8936999.1"/>
    </source>
</evidence>
<comment type="caution">
    <text evidence="1">The sequence shown here is derived from an EMBL/GenBank/DDBJ whole genome shotgun (WGS) entry which is preliminary data.</text>
</comment>
<keyword evidence="2" id="KW-1185">Reference proteome</keyword>
<sequence length="92" mass="10165">MSTAVSQFSTAQTIINVLQVLNAITAYVPQYVLPHVSALVINSVSKVYASQLVNQTLLVRNTSFVKTIYVPKRLDVELTLTVNIQKNACRTI</sequence>
<accession>A0AAV8XEP6</accession>
<dbReference type="Proteomes" id="UP001162156">
    <property type="component" value="Unassembled WGS sequence"/>
</dbReference>
<reference evidence="1" key="1">
    <citation type="journal article" date="2023" name="Insect Mol. Biol.">
        <title>Genome sequencing provides insights into the evolution of gene families encoding plant cell wall-degrading enzymes in longhorned beetles.</title>
        <authorList>
            <person name="Shin N.R."/>
            <person name="Okamura Y."/>
            <person name="Kirsch R."/>
            <person name="Pauchet Y."/>
        </authorList>
    </citation>
    <scope>NUCLEOTIDE SEQUENCE</scope>
    <source>
        <strain evidence="1">RBIC_L_NR</strain>
    </source>
</reference>
<evidence type="ECO:0000313" key="2">
    <source>
        <dbReference type="Proteomes" id="UP001162156"/>
    </source>
</evidence>
<name>A0AAV8XEP6_9CUCU</name>
<dbReference type="AlphaFoldDB" id="A0AAV8XEP6"/>
<gene>
    <name evidence="1" type="ORF">NQ314_012081</name>
</gene>
<dbReference type="EMBL" id="JANEYF010003362">
    <property type="protein sequence ID" value="KAJ8936999.1"/>
    <property type="molecule type" value="Genomic_DNA"/>
</dbReference>
<organism evidence="1 2">
    <name type="scientific">Rhamnusium bicolor</name>
    <dbReference type="NCBI Taxonomy" id="1586634"/>
    <lineage>
        <taxon>Eukaryota</taxon>
        <taxon>Metazoa</taxon>
        <taxon>Ecdysozoa</taxon>
        <taxon>Arthropoda</taxon>
        <taxon>Hexapoda</taxon>
        <taxon>Insecta</taxon>
        <taxon>Pterygota</taxon>
        <taxon>Neoptera</taxon>
        <taxon>Endopterygota</taxon>
        <taxon>Coleoptera</taxon>
        <taxon>Polyphaga</taxon>
        <taxon>Cucujiformia</taxon>
        <taxon>Chrysomeloidea</taxon>
        <taxon>Cerambycidae</taxon>
        <taxon>Lepturinae</taxon>
        <taxon>Rhagiini</taxon>
        <taxon>Rhamnusium</taxon>
    </lineage>
</organism>
<proteinExistence type="predicted"/>